<gene>
    <name evidence="2" type="ORF">SVA_2525</name>
</gene>
<name>A0A1B4V680_9GAMM</name>
<evidence type="ECO:0000259" key="1">
    <source>
        <dbReference type="PROSITE" id="PS50222"/>
    </source>
</evidence>
<dbReference type="GO" id="GO:0005509">
    <property type="term" value="F:calcium ion binding"/>
    <property type="evidence" value="ECO:0007669"/>
    <property type="project" value="InterPro"/>
</dbReference>
<keyword evidence="3" id="KW-1185">Reference proteome</keyword>
<dbReference type="AlphaFoldDB" id="A0A1B4V680"/>
<dbReference type="Pfam" id="PF13202">
    <property type="entry name" value="EF-hand_5"/>
    <property type="match status" value="2"/>
</dbReference>
<dbReference type="InterPro" id="IPR011992">
    <property type="entry name" value="EF-hand-dom_pair"/>
</dbReference>
<dbReference type="PROSITE" id="PS00018">
    <property type="entry name" value="EF_HAND_1"/>
    <property type="match status" value="1"/>
</dbReference>
<organism evidence="2 3">
    <name type="scientific">Sulfurifustis variabilis</name>
    <dbReference type="NCBI Taxonomy" id="1675686"/>
    <lineage>
        <taxon>Bacteria</taxon>
        <taxon>Pseudomonadati</taxon>
        <taxon>Pseudomonadota</taxon>
        <taxon>Gammaproteobacteria</taxon>
        <taxon>Acidiferrobacterales</taxon>
        <taxon>Acidiferrobacteraceae</taxon>
        <taxon>Sulfurifustis</taxon>
    </lineage>
</organism>
<dbReference type="InterPro" id="IPR002048">
    <property type="entry name" value="EF_hand_dom"/>
</dbReference>
<reference evidence="2 3" key="1">
    <citation type="submission" date="2015-08" db="EMBL/GenBank/DDBJ databases">
        <title>Complete genome sequence of Sulfurifustis variabilis.</title>
        <authorList>
            <person name="Miura A."/>
            <person name="Kojima H."/>
            <person name="Fukui M."/>
        </authorList>
    </citation>
    <scope>NUCLEOTIDE SEQUENCE [LARGE SCALE GENOMIC DNA]</scope>
    <source>
        <strain evidence="3">skN76</strain>
    </source>
</reference>
<sequence length="101" mass="10514">MNTSSRMLVIGLAVGILSAGCGEGREGRPATGETARLPFEQADIDKSGALSTQEAVLVPGLDLLAVDKDGDGTIEREEYEAWARGGRAALPETAGADEARR</sequence>
<dbReference type="Proteomes" id="UP000218899">
    <property type="component" value="Chromosome"/>
</dbReference>
<protein>
    <recommendedName>
        <fullName evidence="1">EF-hand domain-containing protein</fullName>
    </recommendedName>
</protein>
<dbReference type="InterPro" id="IPR018247">
    <property type="entry name" value="EF_Hand_1_Ca_BS"/>
</dbReference>
<accession>A0A1B4V680</accession>
<dbReference type="PROSITE" id="PS51257">
    <property type="entry name" value="PROKAR_LIPOPROTEIN"/>
    <property type="match status" value="1"/>
</dbReference>
<dbReference type="EMBL" id="AP014936">
    <property type="protein sequence ID" value="BAU49073.1"/>
    <property type="molecule type" value="Genomic_DNA"/>
</dbReference>
<evidence type="ECO:0000313" key="3">
    <source>
        <dbReference type="Proteomes" id="UP000218899"/>
    </source>
</evidence>
<proteinExistence type="predicted"/>
<evidence type="ECO:0000313" key="2">
    <source>
        <dbReference type="EMBL" id="BAU49073.1"/>
    </source>
</evidence>
<dbReference type="SUPFAM" id="SSF47473">
    <property type="entry name" value="EF-hand"/>
    <property type="match status" value="1"/>
</dbReference>
<dbReference type="PROSITE" id="PS50222">
    <property type="entry name" value="EF_HAND_2"/>
    <property type="match status" value="1"/>
</dbReference>
<dbReference type="KEGG" id="sva:SVA_2525"/>
<dbReference type="Gene3D" id="1.10.238.10">
    <property type="entry name" value="EF-hand"/>
    <property type="match status" value="1"/>
</dbReference>
<dbReference type="RefSeq" id="WP_169924075.1">
    <property type="nucleotide sequence ID" value="NZ_AP014936.1"/>
</dbReference>
<feature type="domain" description="EF-hand" evidence="1">
    <location>
        <begin position="65"/>
        <end position="89"/>
    </location>
</feature>